<dbReference type="InterPro" id="IPR015797">
    <property type="entry name" value="NUDIX_hydrolase-like_dom_sf"/>
</dbReference>
<name>A0ABT6N4M2_9SPHN</name>
<dbReference type="PANTHER" id="PTHR12318:SF0">
    <property type="entry name" value="ACYL-COENZYME A DIPHOSPHATASE NUDT19"/>
    <property type="match status" value="1"/>
</dbReference>
<dbReference type="InterPro" id="IPR000086">
    <property type="entry name" value="NUDIX_hydrolase_dom"/>
</dbReference>
<evidence type="ECO:0000256" key="2">
    <source>
        <dbReference type="ARBA" id="ARBA00001946"/>
    </source>
</evidence>
<organism evidence="8 9">
    <name type="scientific">Sphingomonas oryzagri</name>
    <dbReference type="NCBI Taxonomy" id="3042314"/>
    <lineage>
        <taxon>Bacteria</taxon>
        <taxon>Pseudomonadati</taxon>
        <taxon>Pseudomonadota</taxon>
        <taxon>Alphaproteobacteria</taxon>
        <taxon>Sphingomonadales</taxon>
        <taxon>Sphingomonadaceae</taxon>
        <taxon>Sphingomonas</taxon>
    </lineage>
</organism>
<keyword evidence="6" id="KW-0464">Manganese</keyword>
<sequence length="246" mass="26763">MSEGVAPPPVPRLAATLLVVRDDPFEVLMVRRNDRGQFASALVFPGGVVEPQDRDEAWLDHVDGAEGLDADERALRIAAIRETFEETAVLVAEDCPPLGDVSGLPFIEIVRAHELRLKLDGIVPFAHWVTPERAPKRFDTHFYVARAVSGGVAVCDGAETVALEWAAPAAIIERAQAGERSILFPTLSNLRRLAESDDTAAALKAARRRPHFTVHPKPEPAEGGTLIRIPAEAGYAETEHFYPRAG</sequence>
<evidence type="ECO:0000256" key="1">
    <source>
        <dbReference type="ARBA" id="ARBA00001936"/>
    </source>
</evidence>
<dbReference type="EC" id="3.6.-.-" evidence="8"/>
<comment type="caution">
    <text evidence="8">The sequence shown here is derived from an EMBL/GenBank/DDBJ whole genome shotgun (WGS) entry which is preliminary data.</text>
</comment>
<keyword evidence="3" id="KW-0479">Metal-binding</keyword>
<dbReference type="InterPro" id="IPR039121">
    <property type="entry name" value="NUDT19"/>
</dbReference>
<dbReference type="Pfam" id="PF00293">
    <property type="entry name" value="NUDIX"/>
    <property type="match status" value="1"/>
</dbReference>
<evidence type="ECO:0000256" key="6">
    <source>
        <dbReference type="ARBA" id="ARBA00023211"/>
    </source>
</evidence>
<dbReference type="CDD" id="cd18870">
    <property type="entry name" value="NUDIX_AcylCoAdiphos_Nudt19"/>
    <property type="match status" value="1"/>
</dbReference>
<proteinExistence type="predicted"/>
<dbReference type="EMBL" id="JARYGZ010000002">
    <property type="protein sequence ID" value="MDH7640142.1"/>
    <property type="molecule type" value="Genomic_DNA"/>
</dbReference>
<dbReference type="PANTHER" id="PTHR12318">
    <property type="entry name" value="TESTOSTERONE-REGULATED PROTEIN RP2"/>
    <property type="match status" value="1"/>
</dbReference>
<keyword evidence="5" id="KW-0460">Magnesium</keyword>
<evidence type="ECO:0000256" key="5">
    <source>
        <dbReference type="ARBA" id="ARBA00022842"/>
    </source>
</evidence>
<protein>
    <submittedName>
        <fullName evidence="8">NUDIX hydrolase</fullName>
        <ecNumber evidence="8">3.6.-.-</ecNumber>
    </submittedName>
</protein>
<reference evidence="8" key="1">
    <citation type="submission" date="2023-04" db="EMBL/GenBank/DDBJ databases">
        <title>Sphingomonas sp. MAHUQ-71 isolated from rice field.</title>
        <authorList>
            <person name="Huq M.A."/>
        </authorList>
    </citation>
    <scope>NUCLEOTIDE SEQUENCE</scope>
    <source>
        <strain evidence="8">MAHUQ-71</strain>
    </source>
</reference>
<evidence type="ECO:0000313" key="9">
    <source>
        <dbReference type="Proteomes" id="UP001160625"/>
    </source>
</evidence>
<evidence type="ECO:0000313" key="8">
    <source>
        <dbReference type="EMBL" id="MDH7640142.1"/>
    </source>
</evidence>
<dbReference type="Gene3D" id="3.90.79.10">
    <property type="entry name" value="Nucleoside Triphosphate Pyrophosphohydrolase"/>
    <property type="match status" value="1"/>
</dbReference>
<accession>A0ABT6N4M2</accession>
<comment type="cofactor">
    <cofactor evidence="2">
        <name>Mg(2+)</name>
        <dbReference type="ChEBI" id="CHEBI:18420"/>
    </cofactor>
</comment>
<evidence type="ECO:0000256" key="3">
    <source>
        <dbReference type="ARBA" id="ARBA00022723"/>
    </source>
</evidence>
<dbReference type="GO" id="GO:0016787">
    <property type="term" value="F:hydrolase activity"/>
    <property type="evidence" value="ECO:0007669"/>
    <property type="project" value="UniProtKB-KW"/>
</dbReference>
<dbReference type="RefSeq" id="WP_281045501.1">
    <property type="nucleotide sequence ID" value="NZ_JARYGZ010000002.1"/>
</dbReference>
<dbReference type="PROSITE" id="PS51462">
    <property type="entry name" value="NUDIX"/>
    <property type="match status" value="1"/>
</dbReference>
<dbReference type="SUPFAM" id="SSF55811">
    <property type="entry name" value="Nudix"/>
    <property type="match status" value="1"/>
</dbReference>
<gene>
    <name evidence="8" type="ORF">QGN17_15500</name>
</gene>
<keyword evidence="9" id="KW-1185">Reference proteome</keyword>
<feature type="domain" description="Nudix hydrolase" evidence="7">
    <location>
        <begin position="10"/>
        <end position="188"/>
    </location>
</feature>
<evidence type="ECO:0000259" key="7">
    <source>
        <dbReference type="PROSITE" id="PS51462"/>
    </source>
</evidence>
<dbReference type="Proteomes" id="UP001160625">
    <property type="component" value="Unassembled WGS sequence"/>
</dbReference>
<evidence type="ECO:0000256" key="4">
    <source>
        <dbReference type="ARBA" id="ARBA00022801"/>
    </source>
</evidence>
<comment type="cofactor">
    <cofactor evidence="1">
        <name>Mn(2+)</name>
        <dbReference type="ChEBI" id="CHEBI:29035"/>
    </cofactor>
</comment>
<keyword evidence="4 8" id="KW-0378">Hydrolase</keyword>